<dbReference type="EMBL" id="CAICTM010001250">
    <property type="protein sequence ID" value="CAB9521941.1"/>
    <property type="molecule type" value="Genomic_DNA"/>
</dbReference>
<feature type="region of interest" description="Disordered" evidence="1">
    <location>
        <begin position="1"/>
        <end position="123"/>
    </location>
</feature>
<reference evidence="2" key="1">
    <citation type="submission" date="2020-06" db="EMBL/GenBank/DDBJ databases">
        <authorList>
            <consortium name="Plant Systems Biology data submission"/>
        </authorList>
    </citation>
    <scope>NUCLEOTIDE SEQUENCE</scope>
    <source>
        <strain evidence="2">D6</strain>
    </source>
</reference>
<feature type="compositionally biased region" description="Acidic residues" evidence="1">
    <location>
        <begin position="66"/>
        <end position="78"/>
    </location>
</feature>
<dbReference type="AlphaFoldDB" id="A0A9N8EMB7"/>
<evidence type="ECO:0000313" key="2">
    <source>
        <dbReference type="EMBL" id="CAB9521941.1"/>
    </source>
</evidence>
<organism evidence="2 3">
    <name type="scientific">Seminavis robusta</name>
    <dbReference type="NCBI Taxonomy" id="568900"/>
    <lineage>
        <taxon>Eukaryota</taxon>
        <taxon>Sar</taxon>
        <taxon>Stramenopiles</taxon>
        <taxon>Ochrophyta</taxon>
        <taxon>Bacillariophyta</taxon>
        <taxon>Bacillariophyceae</taxon>
        <taxon>Bacillariophycidae</taxon>
        <taxon>Naviculales</taxon>
        <taxon>Naviculaceae</taxon>
        <taxon>Seminavis</taxon>
    </lineage>
</organism>
<accession>A0A9N8EMB7</accession>
<dbReference type="Proteomes" id="UP001153069">
    <property type="component" value="Unassembled WGS sequence"/>
</dbReference>
<comment type="caution">
    <text evidence="2">The sequence shown here is derived from an EMBL/GenBank/DDBJ whole genome shotgun (WGS) entry which is preliminary data.</text>
</comment>
<feature type="region of interest" description="Disordered" evidence="1">
    <location>
        <begin position="180"/>
        <end position="279"/>
    </location>
</feature>
<feature type="compositionally biased region" description="Polar residues" evidence="1">
    <location>
        <begin position="97"/>
        <end position="117"/>
    </location>
</feature>
<feature type="region of interest" description="Disordered" evidence="1">
    <location>
        <begin position="565"/>
        <end position="589"/>
    </location>
</feature>
<feature type="compositionally biased region" description="Basic and acidic residues" evidence="1">
    <location>
        <begin position="25"/>
        <end position="38"/>
    </location>
</feature>
<gene>
    <name evidence="2" type="ORF">SEMRO_1252_G256220.1</name>
</gene>
<keyword evidence="3" id="KW-1185">Reference proteome</keyword>
<protein>
    <submittedName>
        <fullName evidence="2">Uncharacterized protein</fullName>
    </submittedName>
</protein>
<sequence>MMSQKPKPKAKSKAVLEDSDDSDSSLERAIQERMEKQKQKPRPGQYGSTRLLEAEINLSSSSSSSYDDDDQDEEEEELKDTPEKPTAQKEDFVDLVSPQQESQQQYDKLSQPDSLSQFPPVPVAAGATPAPKYAFQAFQPINVSTLHPNVQRMYHQNQQETQAEWQRFLDNQCPMPTHLMGFRQSPAPAPATGFSRVPSARGVQLPVQSPVARRRPDSPAAPVMMDSATTKKSRNDSRGRATPTQDGRPPTPNQAPHQQEEAAAGATKKSATVPRKPVELPPKVAAFRYEHKSRLELGEELNKRSKDNPGPFTVAQYIVFGSESRGNYEKFEIDKLSCDQLRKLAVNFGCKGVSSAGKFEIRRRMAIRCTAATAYDNPEIVNNFASARDLKINSTYRLLNTCVHSTYFQRFVDLHANKTRIDHESNRAGPYKQFWIDIADFYNDTENNQELSVIYGAVEEEDERQFDIATAGPINPCNFNKLNHESCCQLVKDAMKAVEKIHAAMKKSGQGSNDPWSFCRKSVLTIRKGVEVSAEVAYYAFRIREPHPQLEGSWDAMLTEDLAASSTATPTASKAPPASSTATPSTASIGSASANDSLISSLGAWNESTRTASEQRQNYINMKTSQAAEERLTRMWNEYDRLSLRVMELRDNGNAPHLLHNLATRVRALEDKLDIAREFSVVYGTDLLSRHDVMQE</sequence>
<dbReference type="OrthoDB" id="56570at2759"/>
<evidence type="ECO:0000313" key="3">
    <source>
        <dbReference type="Proteomes" id="UP001153069"/>
    </source>
</evidence>
<name>A0A9N8EMB7_9STRA</name>
<feature type="compositionally biased region" description="Basic residues" evidence="1">
    <location>
        <begin position="1"/>
        <end position="12"/>
    </location>
</feature>
<evidence type="ECO:0000256" key="1">
    <source>
        <dbReference type="SAM" id="MobiDB-lite"/>
    </source>
</evidence>
<proteinExistence type="predicted"/>
<feature type="compositionally biased region" description="Basic and acidic residues" evidence="1">
    <location>
        <begin position="79"/>
        <end position="92"/>
    </location>
</feature>